<keyword evidence="1" id="KW-0812">Transmembrane</keyword>
<sequence length="109" mass="12032">MSSDGSDDFYQAWMLVGPVCLGTAFVGYTAIVGAIIVKKRLYGNSYNISPREIRLLVQVFFLLVPPALLILIGSLIQGLEEQNWAYAIFNITAALNPANTLVNYVFFNP</sequence>
<dbReference type="AlphaFoldDB" id="A0A4U5PH51"/>
<evidence type="ECO:0000313" key="3">
    <source>
        <dbReference type="Proteomes" id="UP000298663"/>
    </source>
</evidence>
<accession>A0A4U5PH51</accession>
<feature type="transmembrane region" description="Helical" evidence="1">
    <location>
        <begin position="12"/>
        <end position="35"/>
    </location>
</feature>
<dbReference type="Proteomes" id="UP000298663">
    <property type="component" value="Unassembled WGS sequence"/>
</dbReference>
<feature type="transmembrane region" description="Helical" evidence="1">
    <location>
        <begin position="84"/>
        <end position="107"/>
    </location>
</feature>
<proteinExistence type="predicted"/>
<reference evidence="2 3" key="2">
    <citation type="journal article" date="2019" name="G3 (Bethesda)">
        <title>Hybrid Assembly of the Genome of the Entomopathogenic Nematode Steinernema carpocapsae Identifies the X-Chromosome.</title>
        <authorList>
            <person name="Serra L."/>
            <person name="Macchietto M."/>
            <person name="Macias-Munoz A."/>
            <person name="McGill C.J."/>
            <person name="Rodriguez I.M."/>
            <person name="Rodriguez B."/>
            <person name="Murad R."/>
            <person name="Mortazavi A."/>
        </authorList>
    </citation>
    <scope>NUCLEOTIDE SEQUENCE [LARGE SCALE GENOMIC DNA]</scope>
    <source>
        <strain evidence="2 3">ALL</strain>
    </source>
</reference>
<comment type="caution">
    <text evidence="2">The sequence shown here is derived from an EMBL/GenBank/DDBJ whole genome shotgun (WGS) entry which is preliminary data.</text>
</comment>
<feature type="transmembrane region" description="Helical" evidence="1">
    <location>
        <begin position="55"/>
        <end position="78"/>
    </location>
</feature>
<evidence type="ECO:0000313" key="2">
    <source>
        <dbReference type="EMBL" id="TKR95949.1"/>
    </source>
</evidence>
<name>A0A4U5PH51_STECR</name>
<keyword evidence="1" id="KW-0472">Membrane</keyword>
<evidence type="ECO:0000256" key="1">
    <source>
        <dbReference type="SAM" id="Phobius"/>
    </source>
</evidence>
<gene>
    <name evidence="2" type="ORF">L596_010040</name>
</gene>
<keyword evidence="1" id="KW-1133">Transmembrane helix</keyword>
<reference evidence="2 3" key="1">
    <citation type="journal article" date="2015" name="Genome Biol.">
        <title>Comparative genomics of Steinernema reveals deeply conserved gene regulatory networks.</title>
        <authorList>
            <person name="Dillman A.R."/>
            <person name="Macchietto M."/>
            <person name="Porter C.F."/>
            <person name="Rogers A."/>
            <person name="Williams B."/>
            <person name="Antoshechkin I."/>
            <person name="Lee M.M."/>
            <person name="Goodwin Z."/>
            <person name="Lu X."/>
            <person name="Lewis E.E."/>
            <person name="Goodrich-Blair H."/>
            <person name="Stock S.P."/>
            <person name="Adams B.J."/>
            <person name="Sternberg P.W."/>
            <person name="Mortazavi A."/>
        </authorList>
    </citation>
    <scope>NUCLEOTIDE SEQUENCE [LARGE SCALE GENOMIC DNA]</scope>
    <source>
        <strain evidence="2 3">ALL</strain>
    </source>
</reference>
<evidence type="ECO:0008006" key="4">
    <source>
        <dbReference type="Google" id="ProtNLM"/>
    </source>
</evidence>
<organism evidence="2 3">
    <name type="scientific">Steinernema carpocapsae</name>
    <name type="common">Entomopathogenic nematode</name>
    <dbReference type="NCBI Taxonomy" id="34508"/>
    <lineage>
        <taxon>Eukaryota</taxon>
        <taxon>Metazoa</taxon>
        <taxon>Ecdysozoa</taxon>
        <taxon>Nematoda</taxon>
        <taxon>Chromadorea</taxon>
        <taxon>Rhabditida</taxon>
        <taxon>Tylenchina</taxon>
        <taxon>Panagrolaimomorpha</taxon>
        <taxon>Strongyloidoidea</taxon>
        <taxon>Steinernematidae</taxon>
        <taxon>Steinernema</taxon>
    </lineage>
</organism>
<dbReference type="EMBL" id="AZBU02000002">
    <property type="protein sequence ID" value="TKR95949.1"/>
    <property type="molecule type" value="Genomic_DNA"/>
</dbReference>
<protein>
    <recommendedName>
        <fullName evidence="4">G-protein coupled receptors family 1 profile domain-containing protein</fullName>
    </recommendedName>
</protein>
<keyword evidence="3" id="KW-1185">Reference proteome</keyword>